<accession>A0ABY6ZN58</accession>
<reference evidence="1" key="1">
    <citation type="submission" date="2022-08" db="EMBL/GenBank/DDBJ databases">
        <title>Alicyclobacillus fastidiosus DSM 17978, complete genome.</title>
        <authorList>
            <person name="Wang Q."/>
            <person name="Cai R."/>
            <person name="Wang Z."/>
        </authorList>
    </citation>
    <scope>NUCLEOTIDE SEQUENCE</scope>
    <source>
        <strain evidence="1">DSM 17978</strain>
    </source>
</reference>
<dbReference type="EMBL" id="CP104067">
    <property type="protein sequence ID" value="WAH44274.1"/>
    <property type="molecule type" value="Genomic_DNA"/>
</dbReference>
<gene>
    <name evidence="1" type="ORF">NZD89_13325</name>
</gene>
<proteinExistence type="predicted"/>
<evidence type="ECO:0000313" key="2">
    <source>
        <dbReference type="Proteomes" id="UP001164761"/>
    </source>
</evidence>
<dbReference type="RefSeq" id="WP_268008170.1">
    <property type="nucleotide sequence ID" value="NZ_CP104067.1"/>
</dbReference>
<protein>
    <submittedName>
        <fullName evidence="1">Uncharacterized protein</fullName>
    </submittedName>
</protein>
<sequence length="135" mass="14259">MAISITTVLVTVGANWLLDTYRYYHTASEQLEDAAMLGAIVRTVGQDLHSAASAACSPHSLGLTLLSGQHYAYYVNGHHQLIRTQAGGGDAVIGANVQSLGVACKQVRLIHLLVELVDGRAESLDVRLGPPSIAP</sequence>
<organism evidence="1 2">
    <name type="scientific">Alicyclobacillus fastidiosus</name>
    <dbReference type="NCBI Taxonomy" id="392011"/>
    <lineage>
        <taxon>Bacteria</taxon>
        <taxon>Bacillati</taxon>
        <taxon>Bacillota</taxon>
        <taxon>Bacilli</taxon>
        <taxon>Bacillales</taxon>
        <taxon>Alicyclobacillaceae</taxon>
        <taxon>Alicyclobacillus</taxon>
    </lineage>
</organism>
<dbReference type="Proteomes" id="UP001164761">
    <property type="component" value="Chromosome"/>
</dbReference>
<evidence type="ECO:0000313" key="1">
    <source>
        <dbReference type="EMBL" id="WAH44274.1"/>
    </source>
</evidence>
<keyword evidence="2" id="KW-1185">Reference proteome</keyword>
<name>A0ABY6ZN58_9BACL</name>